<dbReference type="EnsemblMetazoa" id="XM_019916645.1">
    <property type="protein sequence ID" value="XP_019772204.1"/>
    <property type="gene ID" value="LOC109545802"/>
</dbReference>
<feature type="region of interest" description="Disordered" evidence="11">
    <location>
        <begin position="76"/>
        <end position="120"/>
    </location>
</feature>
<dbReference type="PANTHER" id="PTHR16515:SF49">
    <property type="entry name" value="GASTRULA ZINC FINGER PROTEIN XLCGF49.1-LIKE-RELATED"/>
    <property type="match status" value="1"/>
</dbReference>
<feature type="domain" description="C2H2-type" evidence="12">
    <location>
        <begin position="127"/>
        <end position="154"/>
    </location>
</feature>
<keyword evidence="4 10" id="KW-0863">Zinc-finger</keyword>
<evidence type="ECO:0000256" key="10">
    <source>
        <dbReference type="PROSITE-ProRule" id="PRU00042"/>
    </source>
</evidence>
<evidence type="ECO:0000256" key="11">
    <source>
        <dbReference type="SAM" id="MobiDB-lite"/>
    </source>
</evidence>
<evidence type="ECO:0000256" key="1">
    <source>
        <dbReference type="ARBA" id="ARBA00004123"/>
    </source>
</evidence>
<dbReference type="GO" id="GO:0045892">
    <property type="term" value="P:negative regulation of DNA-templated transcription"/>
    <property type="evidence" value="ECO:0007669"/>
    <property type="project" value="UniProtKB-ARBA"/>
</dbReference>
<feature type="compositionally biased region" description="Polar residues" evidence="11">
    <location>
        <begin position="98"/>
        <end position="116"/>
    </location>
</feature>
<dbReference type="FunFam" id="3.30.160.60:FF:000912">
    <property type="entry name" value="Zinc finger protein 660"/>
    <property type="match status" value="1"/>
</dbReference>
<evidence type="ECO:0000256" key="4">
    <source>
        <dbReference type="ARBA" id="ARBA00022771"/>
    </source>
</evidence>
<evidence type="ECO:0000256" key="7">
    <source>
        <dbReference type="ARBA" id="ARBA00023125"/>
    </source>
</evidence>
<keyword evidence="15" id="KW-1185">Reference proteome</keyword>
<accession>N6TLQ5</accession>
<feature type="domain" description="C2H2-type" evidence="12">
    <location>
        <begin position="155"/>
        <end position="182"/>
    </location>
</feature>
<dbReference type="Gene3D" id="3.30.160.60">
    <property type="entry name" value="Classic Zinc Finger"/>
    <property type="match status" value="4"/>
</dbReference>
<dbReference type="Pfam" id="PF00096">
    <property type="entry name" value="zf-C2H2"/>
    <property type="match status" value="3"/>
</dbReference>
<evidence type="ECO:0000256" key="3">
    <source>
        <dbReference type="ARBA" id="ARBA00022737"/>
    </source>
</evidence>
<dbReference type="AlphaFoldDB" id="N6TLQ5"/>
<evidence type="ECO:0000313" key="13">
    <source>
        <dbReference type="EMBL" id="ENN70160.1"/>
    </source>
</evidence>
<evidence type="ECO:0000256" key="8">
    <source>
        <dbReference type="ARBA" id="ARBA00023163"/>
    </source>
</evidence>
<dbReference type="InterPro" id="IPR050331">
    <property type="entry name" value="Zinc_finger"/>
</dbReference>
<dbReference type="EMBL" id="KB741714">
    <property type="protein sequence ID" value="ENN70160.1"/>
    <property type="molecule type" value="Genomic_DNA"/>
</dbReference>
<dbReference type="Proteomes" id="UP000019118">
    <property type="component" value="Unassembled WGS sequence"/>
</dbReference>
<protein>
    <submittedName>
        <fullName evidence="13">Protein krueppel</fullName>
    </submittedName>
</protein>
<proteinExistence type="predicted"/>
<evidence type="ECO:0000259" key="12">
    <source>
        <dbReference type="PROSITE" id="PS50157"/>
    </source>
</evidence>
<reference evidence="13 15" key="1">
    <citation type="journal article" date="2013" name="Genome Biol.">
        <title>Draft genome of the mountain pine beetle, Dendroctonus ponderosae Hopkins, a major forest pest.</title>
        <authorList>
            <person name="Keeling C.I."/>
            <person name="Yuen M.M."/>
            <person name="Liao N.Y."/>
            <person name="Docking T.R."/>
            <person name="Chan S.K."/>
            <person name="Taylor G.A."/>
            <person name="Palmquist D.L."/>
            <person name="Jackman S.D."/>
            <person name="Nguyen A."/>
            <person name="Li M."/>
            <person name="Henderson H."/>
            <person name="Janes J.K."/>
            <person name="Zhao Y."/>
            <person name="Pandoh P."/>
            <person name="Moore R."/>
            <person name="Sperling F.A."/>
            <person name="Huber D.P."/>
            <person name="Birol I."/>
            <person name="Jones S.J."/>
            <person name="Bohlmann J."/>
        </authorList>
    </citation>
    <scope>NUCLEOTIDE SEQUENCE</scope>
</reference>
<dbReference type="PANTHER" id="PTHR16515">
    <property type="entry name" value="PR DOMAIN ZINC FINGER PROTEIN"/>
    <property type="match status" value="1"/>
</dbReference>
<dbReference type="FunFam" id="3.30.160.60:FF:000495">
    <property type="entry name" value="zinc finger protein 668"/>
    <property type="match status" value="1"/>
</dbReference>
<dbReference type="GO" id="GO:0003677">
    <property type="term" value="F:DNA binding"/>
    <property type="evidence" value="ECO:0007669"/>
    <property type="project" value="UniProtKB-KW"/>
</dbReference>
<dbReference type="InterPro" id="IPR036236">
    <property type="entry name" value="Znf_C2H2_sf"/>
</dbReference>
<dbReference type="PROSITE" id="PS50157">
    <property type="entry name" value="ZINC_FINGER_C2H2_2"/>
    <property type="match status" value="4"/>
</dbReference>
<keyword evidence="7" id="KW-0238">DNA-binding</keyword>
<sequence length="257" mass="29466">MESQKKAAEMYAQIQNVFWHQLAVAGIPATSPMSLSHSGQPCYGFASWTDPALPANMPEEPASHPLKTRKRRANLNNNHIKPSKSPMPSWDPVEEFSSKSTAAHSPVNSLSPQSGSEQKDASKDKQFTCLVCNRSFGYKHVLQNHERTHTGEKPFQCTECKKKFTRDHHLKTHMRLHTGERPYRCDHCDKLFVQVANLRRHVRTHTGERPYSCKHCASKFSDTNQLKAHLLIHNGERPFYCELCHGRFKRRHHAAQH</sequence>
<dbReference type="KEGG" id="dpa:109545802"/>
<keyword evidence="8" id="KW-0804">Transcription</keyword>
<dbReference type="FunFam" id="3.30.160.60:FF:002343">
    <property type="entry name" value="Zinc finger protein 33A"/>
    <property type="match status" value="1"/>
</dbReference>
<organism evidence="13">
    <name type="scientific">Dendroctonus ponderosae</name>
    <name type="common">Mountain pine beetle</name>
    <dbReference type="NCBI Taxonomy" id="77166"/>
    <lineage>
        <taxon>Eukaryota</taxon>
        <taxon>Metazoa</taxon>
        <taxon>Ecdysozoa</taxon>
        <taxon>Arthropoda</taxon>
        <taxon>Hexapoda</taxon>
        <taxon>Insecta</taxon>
        <taxon>Pterygota</taxon>
        <taxon>Neoptera</taxon>
        <taxon>Endopterygota</taxon>
        <taxon>Coleoptera</taxon>
        <taxon>Polyphaga</taxon>
        <taxon>Cucujiformia</taxon>
        <taxon>Curculionidae</taxon>
        <taxon>Scolytinae</taxon>
        <taxon>Dendroctonus</taxon>
    </lineage>
</organism>
<evidence type="ECO:0000313" key="14">
    <source>
        <dbReference type="EnsemblMetazoa" id="XP_019772204.1"/>
    </source>
</evidence>
<keyword evidence="6" id="KW-0805">Transcription regulation</keyword>
<dbReference type="FunFam" id="3.30.160.60:FF:002373">
    <property type="entry name" value="Protein krueppel"/>
    <property type="match status" value="1"/>
</dbReference>
<dbReference type="PROSITE" id="PS00028">
    <property type="entry name" value="ZINC_FINGER_C2H2_1"/>
    <property type="match status" value="4"/>
</dbReference>
<keyword evidence="5" id="KW-0862">Zinc</keyword>
<dbReference type="GO" id="GO:0005634">
    <property type="term" value="C:nucleus"/>
    <property type="evidence" value="ECO:0007669"/>
    <property type="project" value="UniProtKB-SubCell"/>
</dbReference>
<dbReference type="GO" id="GO:0008270">
    <property type="term" value="F:zinc ion binding"/>
    <property type="evidence" value="ECO:0007669"/>
    <property type="project" value="UniProtKB-KW"/>
</dbReference>
<keyword evidence="2" id="KW-0479">Metal-binding</keyword>
<dbReference type="SMART" id="SM00355">
    <property type="entry name" value="ZnF_C2H2"/>
    <property type="match status" value="4"/>
</dbReference>
<dbReference type="OrthoDB" id="654211at2759"/>
<evidence type="ECO:0000256" key="2">
    <source>
        <dbReference type="ARBA" id="ARBA00022723"/>
    </source>
</evidence>
<name>N6TLQ5_DENPD</name>
<gene>
    <name evidence="14" type="primary">109545802</name>
    <name evidence="13" type="ORF">YQE_00004</name>
</gene>
<feature type="non-terminal residue" evidence="13">
    <location>
        <position position="257"/>
    </location>
</feature>
<evidence type="ECO:0000256" key="6">
    <source>
        <dbReference type="ARBA" id="ARBA00023015"/>
    </source>
</evidence>
<keyword evidence="9" id="KW-0539">Nucleus</keyword>
<feature type="domain" description="C2H2-type" evidence="12">
    <location>
        <begin position="211"/>
        <end position="238"/>
    </location>
</feature>
<dbReference type="HOGENOM" id="CLU_1084044_0_0_1"/>
<evidence type="ECO:0000256" key="5">
    <source>
        <dbReference type="ARBA" id="ARBA00022833"/>
    </source>
</evidence>
<comment type="subcellular location">
    <subcellularLocation>
        <location evidence="1">Nucleus</location>
    </subcellularLocation>
</comment>
<evidence type="ECO:0000256" key="9">
    <source>
        <dbReference type="ARBA" id="ARBA00023242"/>
    </source>
</evidence>
<reference evidence="14" key="2">
    <citation type="submission" date="2024-08" db="UniProtKB">
        <authorList>
            <consortium name="EnsemblMetazoa"/>
        </authorList>
    </citation>
    <scope>IDENTIFICATION</scope>
</reference>
<dbReference type="InterPro" id="IPR013087">
    <property type="entry name" value="Znf_C2H2_type"/>
</dbReference>
<feature type="domain" description="C2H2-type" evidence="12">
    <location>
        <begin position="183"/>
        <end position="210"/>
    </location>
</feature>
<keyword evidence="3" id="KW-0677">Repeat</keyword>
<dbReference type="OMA" id="IQESSEC"/>
<evidence type="ECO:0000313" key="15">
    <source>
        <dbReference type="Proteomes" id="UP000019118"/>
    </source>
</evidence>
<dbReference type="SUPFAM" id="SSF57667">
    <property type="entry name" value="beta-beta-alpha zinc fingers"/>
    <property type="match status" value="3"/>
</dbReference>